<dbReference type="EMBL" id="MIHH01000001">
    <property type="protein sequence ID" value="OIQ10023.1"/>
    <property type="molecule type" value="Genomic_DNA"/>
</dbReference>
<dbReference type="KEGG" id="mtho:MOTHE_c24410"/>
<dbReference type="AlphaFoldDB" id="A0A1J5N6K7"/>
<accession>A0A1J5N6K7</accession>
<organism evidence="1 2">
    <name type="scientific">Neomoorella thermoacetica</name>
    <name type="common">Clostridium thermoaceticum</name>
    <dbReference type="NCBI Taxonomy" id="1525"/>
    <lineage>
        <taxon>Bacteria</taxon>
        <taxon>Bacillati</taxon>
        <taxon>Bacillota</taxon>
        <taxon>Clostridia</taxon>
        <taxon>Neomoorellales</taxon>
        <taxon>Neomoorellaceae</taxon>
        <taxon>Neomoorella</taxon>
    </lineage>
</organism>
<reference evidence="1 2" key="1">
    <citation type="submission" date="2016-08" db="EMBL/GenBank/DDBJ databases">
        <title>Genome-based comparison of Moorella thermoacetic strains.</title>
        <authorList>
            <person name="Poehlein A."/>
            <person name="Bengelsdorf F.R."/>
            <person name="Esser C."/>
            <person name="Duerre P."/>
            <person name="Daniel R."/>
        </authorList>
    </citation>
    <scope>NUCLEOTIDE SEQUENCE [LARGE SCALE GENOMIC DNA]</scope>
    <source>
        <strain evidence="1 2">DSM 11768</strain>
    </source>
</reference>
<protein>
    <submittedName>
        <fullName evidence="1">Uncharacterized protein</fullName>
    </submittedName>
</protein>
<proteinExistence type="predicted"/>
<evidence type="ECO:0000313" key="2">
    <source>
        <dbReference type="Proteomes" id="UP000182743"/>
    </source>
</evidence>
<sequence>MAGDAIRDREVPCFFLTTAILQITFYRPLLSPSFSNIIHSLKLGCKCVYSIRAIMAAAWARVRGERGAKTPGAMPPMRPAA</sequence>
<dbReference type="KEGG" id="mthz:MOTHA_c25130"/>
<name>A0A1J5N6K7_NEOTH</name>
<dbReference type="Proteomes" id="UP000182743">
    <property type="component" value="Unassembled WGS sequence"/>
</dbReference>
<gene>
    <name evidence="1" type="ORF">MOOR_00930</name>
</gene>
<comment type="caution">
    <text evidence="1">The sequence shown here is derived from an EMBL/GenBank/DDBJ whole genome shotgun (WGS) entry which is preliminary data.</text>
</comment>
<evidence type="ECO:0000313" key="1">
    <source>
        <dbReference type="EMBL" id="OIQ10023.1"/>
    </source>
</evidence>